<keyword evidence="7" id="KW-1185">Reference proteome</keyword>
<dbReference type="KEGG" id="kra:Krad_2132"/>
<sequence length="344" mass="34778">MSARVLTLGETMALLTTPASGRLTLGGSLTVGLGGAESNTAIGLARLGVPTAWVSRVGDDAYGRLITRELRAEGVEVLVDVDAVAPTGSMLKELHAGRPRRVRYQRAGSAASRLTPAHVDAVSARITAADVVHLSGITPALGPGPAAAVERAVELARSAGTEVSFDVNHRTALWSAQEAGPVLAGTAARADVLFAGPEEAAMLLTGAGAGTENHPVPTDPDAAAACARRLCELGAGTVVVKLGALGSVAAQGGRVWVAPTHPVDAVDTVGAGDAFVAGFLAARLAGQDVPRSLAQGNAAGGAVCQVPGDWEGAPTRDELADLLERGRSNVGGPRTTRPSMEVQR</sequence>
<dbReference type="GO" id="GO:0016301">
    <property type="term" value="F:kinase activity"/>
    <property type="evidence" value="ECO:0007669"/>
    <property type="project" value="UniProtKB-KW"/>
</dbReference>
<evidence type="ECO:0000256" key="4">
    <source>
        <dbReference type="SAM" id="MobiDB-lite"/>
    </source>
</evidence>
<dbReference type="PROSITE" id="PS00584">
    <property type="entry name" value="PFKB_KINASES_2"/>
    <property type="match status" value="1"/>
</dbReference>
<dbReference type="AlphaFoldDB" id="A6W9X7"/>
<dbReference type="Proteomes" id="UP000001116">
    <property type="component" value="Chromosome"/>
</dbReference>
<feature type="region of interest" description="Disordered" evidence="4">
    <location>
        <begin position="323"/>
        <end position="344"/>
    </location>
</feature>
<protein>
    <submittedName>
        <fullName evidence="6">PfkB domain protein</fullName>
    </submittedName>
</protein>
<evidence type="ECO:0000256" key="3">
    <source>
        <dbReference type="ARBA" id="ARBA00022777"/>
    </source>
</evidence>
<evidence type="ECO:0000259" key="5">
    <source>
        <dbReference type="Pfam" id="PF00294"/>
    </source>
</evidence>
<dbReference type="HOGENOM" id="CLU_027634_6_0_11"/>
<dbReference type="CDD" id="cd01166">
    <property type="entry name" value="KdgK"/>
    <property type="match status" value="1"/>
</dbReference>
<dbReference type="Gene3D" id="3.40.1190.20">
    <property type="match status" value="1"/>
</dbReference>
<dbReference type="InterPro" id="IPR052700">
    <property type="entry name" value="Carb_kinase_PfkB-like"/>
</dbReference>
<dbReference type="EMBL" id="CP000750">
    <property type="protein sequence ID" value="ABS03616.1"/>
    <property type="molecule type" value="Genomic_DNA"/>
</dbReference>
<dbReference type="PANTHER" id="PTHR43320:SF2">
    <property type="entry name" value="2-DEHYDRO-3-DEOXYGLUCONOKINASE_2-DEHYDRO-3-DEOXYGALACTONOKINASE"/>
    <property type="match status" value="1"/>
</dbReference>
<evidence type="ECO:0000313" key="6">
    <source>
        <dbReference type="EMBL" id="ABS03616.1"/>
    </source>
</evidence>
<evidence type="ECO:0000313" key="7">
    <source>
        <dbReference type="Proteomes" id="UP000001116"/>
    </source>
</evidence>
<organism evidence="6 7">
    <name type="scientific">Kineococcus radiotolerans (strain ATCC BAA-149 / DSM 14245 / SRS30216)</name>
    <dbReference type="NCBI Taxonomy" id="266940"/>
    <lineage>
        <taxon>Bacteria</taxon>
        <taxon>Bacillati</taxon>
        <taxon>Actinomycetota</taxon>
        <taxon>Actinomycetes</taxon>
        <taxon>Kineosporiales</taxon>
        <taxon>Kineosporiaceae</taxon>
        <taxon>Kineococcus</taxon>
    </lineage>
</organism>
<comment type="similarity">
    <text evidence="1">Belongs to the carbohydrate kinase PfkB family.</text>
</comment>
<dbReference type="InterPro" id="IPR011611">
    <property type="entry name" value="PfkB_dom"/>
</dbReference>
<feature type="domain" description="Carbohydrate kinase PfkB" evidence="5">
    <location>
        <begin position="4"/>
        <end position="315"/>
    </location>
</feature>
<keyword evidence="3" id="KW-0418">Kinase</keyword>
<dbReference type="Pfam" id="PF00294">
    <property type="entry name" value="PfkB"/>
    <property type="match status" value="1"/>
</dbReference>
<keyword evidence="2" id="KW-0808">Transferase</keyword>
<dbReference type="eggNOG" id="COG0524">
    <property type="taxonomic scope" value="Bacteria"/>
</dbReference>
<proteinExistence type="inferred from homology"/>
<dbReference type="InterPro" id="IPR002173">
    <property type="entry name" value="Carboh/pur_kinase_PfkB_CS"/>
</dbReference>
<dbReference type="InterPro" id="IPR029056">
    <property type="entry name" value="Ribokinase-like"/>
</dbReference>
<gene>
    <name evidence="6" type="ordered locus">Krad_2132</name>
</gene>
<evidence type="ECO:0000256" key="1">
    <source>
        <dbReference type="ARBA" id="ARBA00010688"/>
    </source>
</evidence>
<dbReference type="RefSeq" id="WP_011981245.1">
    <property type="nucleotide sequence ID" value="NC_009664.2"/>
</dbReference>
<dbReference type="SUPFAM" id="SSF53613">
    <property type="entry name" value="Ribokinase-like"/>
    <property type="match status" value="1"/>
</dbReference>
<accession>A6W9X7</accession>
<reference evidence="7" key="1">
    <citation type="journal article" date="2008" name="PLoS ONE">
        <title>Survival in nuclear waste, extreme resistance, and potential applications gleaned from the genome sequence of Kineococcus radiotolerans SRS30216.</title>
        <authorList>
            <person name="Bagwell C.E."/>
            <person name="Bhat S."/>
            <person name="Hawkins G.M."/>
            <person name="Smith B.W."/>
            <person name="Biswas T."/>
            <person name="Hoover T.R."/>
            <person name="Saunders E."/>
            <person name="Han C.S."/>
            <person name="Tsodikov O.V."/>
            <person name="Shimkets L.J."/>
        </authorList>
    </citation>
    <scope>NUCLEOTIDE SEQUENCE [LARGE SCALE GENOMIC DNA]</scope>
    <source>
        <strain evidence="7">ATCC BAA-149 / DSM 14245 / SRS30216</strain>
    </source>
</reference>
<evidence type="ECO:0000256" key="2">
    <source>
        <dbReference type="ARBA" id="ARBA00022679"/>
    </source>
</evidence>
<name>A6W9X7_KINRD</name>
<dbReference type="STRING" id="266940.Krad_2132"/>
<dbReference type="PANTHER" id="PTHR43320">
    <property type="entry name" value="SUGAR KINASE"/>
    <property type="match status" value="1"/>
</dbReference>